<feature type="domain" description="K Homology" evidence="3">
    <location>
        <begin position="248"/>
        <end position="324"/>
    </location>
</feature>
<dbReference type="Pfam" id="PF00013">
    <property type="entry name" value="KH_1"/>
    <property type="match status" value="5"/>
</dbReference>
<comment type="caution">
    <text evidence="4">The sequence shown here is derived from an EMBL/GenBank/DDBJ whole genome shotgun (WGS) entry which is preliminary data.</text>
</comment>
<evidence type="ECO:0000259" key="3">
    <source>
        <dbReference type="SMART" id="SM00322"/>
    </source>
</evidence>
<dbReference type="InterPro" id="IPR036612">
    <property type="entry name" value="KH_dom_type_1_sf"/>
</dbReference>
<dbReference type="OrthoDB" id="442947at2759"/>
<keyword evidence="2" id="KW-0694">RNA-binding</keyword>
<dbReference type="AlphaFoldDB" id="A0A2K3NXK2"/>
<dbReference type="GO" id="GO:0003723">
    <property type="term" value="F:RNA binding"/>
    <property type="evidence" value="ECO:0007669"/>
    <property type="project" value="UniProtKB-UniRule"/>
</dbReference>
<dbReference type="Gene3D" id="3.30.1370.10">
    <property type="entry name" value="K Homology domain, type 1"/>
    <property type="match status" value="1"/>
</dbReference>
<dbReference type="SUPFAM" id="SSF54791">
    <property type="entry name" value="Eukaryotic type KH-domain (KH-domain type I)"/>
    <property type="match status" value="5"/>
</dbReference>
<protein>
    <submittedName>
        <fullName evidence="4">KH domain-containing protein at4g18375-like protein</fullName>
    </submittedName>
</protein>
<evidence type="ECO:0000256" key="1">
    <source>
        <dbReference type="ARBA" id="ARBA00022737"/>
    </source>
</evidence>
<accession>A0A2K3NXK2</accession>
<dbReference type="SMART" id="SM00322">
    <property type="entry name" value="KH"/>
    <property type="match status" value="5"/>
</dbReference>
<dbReference type="CDD" id="cd22459">
    <property type="entry name" value="KH-I_PEPPER_rpt1_like"/>
    <property type="match status" value="1"/>
</dbReference>
<organism evidence="4 5">
    <name type="scientific">Trifolium pratense</name>
    <name type="common">Red clover</name>
    <dbReference type="NCBI Taxonomy" id="57577"/>
    <lineage>
        <taxon>Eukaryota</taxon>
        <taxon>Viridiplantae</taxon>
        <taxon>Streptophyta</taxon>
        <taxon>Embryophyta</taxon>
        <taxon>Tracheophyta</taxon>
        <taxon>Spermatophyta</taxon>
        <taxon>Magnoliopsida</taxon>
        <taxon>eudicotyledons</taxon>
        <taxon>Gunneridae</taxon>
        <taxon>Pentapetalae</taxon>
        <taxon>rosids</taxon>
        <taxon>fabids</taxon>
        <taxon>Fabales</taxon>
        <taxon>Fabaceae</taxon>
        <taxon>Papilionoideae</taxon>
        <taxon>50 kb inversion clade</taxon>
        <taxon>NPAAA clade</taxon>
        <taxon>Hologalegina</taxon>
        <taxon>IRL clade</taxon>
        <taxon>Trifolieae</taxon>
        <taxon>Trifolium</taxon>
    </lineage>
</organism>
<feature type="domain" description="K Homology" evidence="3">
    <location>
        <begin position="28"/>
        <end position="110"/>
    </location>
</feature>
<dbReference type="PROSITE" id="PS50084">
    <property type="entry name" value="KH_TYPE_1"/>
    <property type="match status" value="5"/>
</dbReference>
<feature type="domain" description="K Homology" evidence="3">
    <location>
        <begin position="121"/>
        <end position="195"/>
    </location>
</feature>
<dbReference type="STRING" id="57577.A0A2K3NXK2"/>
<dbReference type="Proteomes" id="UP000236291">
    <property type="component" value="Unassembled WGS sequence"/>
</dbReference>
<reference evidence="4 5" key="1">
    <citation type="journal article" date="2014" name="Am. J. Bot.">
        <title>Genome assembly and annotation for red clover (Trifolium pratense; Fabaceae).</title>
        <authorList>
            <person name="Istvanek J."/>
            <person name="Jaros M."/>
            <person name="Krenek A."/>
            <person name="Repkova J."/>
        </authorList>
    </citation>
    <scope>NUCLEOTIDE SEQUENCE [LARGE SCALE GENOMIC DNA]</scope>
    <source>
        <strain evidence="5">cv. Tatra</strain>
        <tissue evidence="4">Young leaves</tissue>
    </source>
</reference>
<feature type="domain" description="K Homology" evidence="3">
    <location>
        <begin position="529"/>
        <end position="600"/>
    </location>
</feature>
<dbReference type="EMBL" id="ASHM01002089">
    <property type="protein sequence ID" value="PNY07772.1"/>
    <property type="molecule type" value="Genomic_DNA"/>
</dbReference>
<evidence type="ECO:0000313" key="4">
    <source>
        <dbReference type="EMBL" id="PNY07772.1"/>
    </source>
</evidence>
<dbReference type="CDD" id="cd22460">
    <property type="entry name" value="KH-I_PEPPER_rpt2_like"/>
    <property type="match status" value="2"/>
</dbReference>
<sequence length="604" mass="64233">MGSNTVPSFTTISDSNNNNSASFKRTRGYVVFRLLCHASRIGAFIGKAGTVIKSLQRLIDCKIRIDEAPLDCPERVIVVIVKLDGEVDGDLTKPQEALLKVFERILDVAAESEGSSDFGDRVVSCRLLVNAGQAGSVIGKGGKVVEKIRIDTGCRIRVLNEKLPACTNPSDEIIEIQGIASSVKKALVAVAGRLQDCPPLDKTNMMEHRPNEVFQSKTSAIQHEAALYTSSIRSNGNASALDPETLQQEVTFRILVSGERIGAVIGRGGCIVKALQNETGATICIGPPVVECEDRLITITALENHESRSSPAQTAVVLVFCKSVEGFAGKVQDSYKESPVTAQLVVPSNQVGVLLGKGGAIVSEMRKATWTSIRITGNGQVPKCASHNDQVVQISGDFPNVKDALYNATSRLRDHLFGITQNSGGTGPNGRLRDYVTPDHAQNSGGTGPNGRLGDYVTPDHGRNIHSLSQSIDHLTLSQNSDSSSSPGVWAPKAVGGINSKCLNDVSRRLTPHKGGLELASGSKNVIVTNTTVEIMVPNDVIGSVYGQNGSNLDQLRQISGAKVTVREPRPGTSNRTTIILSGTPDETQAAQSLLQAYILNGSS</sequence>
<reference evidence="4 5" key="2">
    <citation type="journal article" date="2017" name="Front. Plant Sci.">
        <title>Gene Classification and Mining of Molecular Markers Useful in Red Clover (Trifolium pratense) Breeding.</title>
        <authorList>
            <person name="Istvanek J."/>
            <person name="Dluhosova J."/>
            <person name="Dluhos P."/>
            <person name="Patkova L."/>
            <person name="Nedelnik J."/>
            <person name="Repkova J."/>
        </authorList>
    </citation>
    <scope>NUCLEOTIDE SEQUENCE [LARGE SCALE GENOMIC DNA]</scope>
    <source>
        <strain evidence="5">cv. Tatra</strain>
        <tissue evidence="4">Young leaves</tissue>
    </source>
</reference>
<gene>
    <name evidence="4" type="ORF">L195_g004276</name>
</gene>
<dbReference type="Gene3D" id="3.30.310.210">
    <property type="match status" value="2"/>
</dbReference>
<proteinExistence type="predicted"/>
<dbReference type="InterPro" id="IPR004087">
    <property type="entry name" value="KH_dom"/>
</dbReference>
<feature type="domain" description="K Homology" evidence="3">
    <location>
        <begin position="338"/>
        <end position="413"/>
    </location>
</feature>
<name>A0A2K3NXK2_TRIPR</name>
<evidence type="ECO:0000256" key="2">
    <source>
        <dbReference type="PROSITE-ProRule" id="PRU00117"/>
    </source>
</evidence>
<evidence type="ECO:0000313" key="5">
    <source>
        <dbReference type="Proteomes" id="UP000236291"/>
    </source>
</evidence>
<keyword evidence="1" id="KW-0677">Repeat</keyword>
<dbReference type="InterPro" id="IPR004088">
    <property type="entry name" value="KH_dom_type_1"/>
</dbReference>
<dbReference type="PANTHER" id="PTHR10288">
    <property type="entry name" value="KH DOMAIN CONTAINING RNA BINDING PROTEIN"/>
    <property type="match status" value="1"/>
</dbReference>